<evidence type="ECO:0000256" key="3">
    <source>
        <dbReference type="ARBA" id="ARBA00022692"/>
    </source>
</evidence>
<dbReference type="Pfam" id="PF02653">
    <property type="entry name" value="BPD_transp_2"/>
    <property type="match status" value="1"/>
</dbReference>
<evidence type="ECO:0000256" key="2">
    <source>
        <dbReference type="ARBA" id="ARBA00022475"/>
    </source>
</evidence>
<reference evidence="6 7" key="1">
    <citation type="submission" date="2019-06" db="EMBL/GenBank/DDBJ databases">
        <title>Complete genome sequence of Ensifer mexicanus ITTG R7 isolated from nodules of Acacia angustissima (Mill.) Kuntze.</title>
        <authorList>
            <person name="Rincon-Rosales R."/>
            <person name="Rogel M.A."/>
            <person name="Guerrero G."/>
            <person name="Rincon-Molina C.I."/>
            <person name="Lopez-Lopez A."/>
            <person name="Martinez-Romero E."/>
        </authorList>
    </citation>
    <scope>NUCLEOTIDE SEQUENCE [LARGE SCALE GENOMIC DNA]</scope>
    <source>
        <strain evidence="6 7">ITTG R7</strain>
    </source>
</reference>
<sequence length="360" mass="37414">MTNSSTKVVAMSPGHNINSRGALSVQPANDISGFLRRQFINYGILPLLLLGLILTFAIIEPRFLSYANVMNVTRQVSYLGIIVVGQMLYLVTANYDLSNGATVALSSIGCAMVMAATAGGDPAVSIVWGCLTAFGISLLVGVINGVLIAVVKVSSFMVTLGMASAAVGIALMVTGGMPVYGMPPEFSRYFGESTILGIPFPAIVFAGVVAVVYVLLNWTKIGRHAFAVGGNERAAFQSGVNVRRTLLCMCISGSVLAGVVGLLLTARMSTGEANVGIEFPLQSIIACVIGGIALSGGEGRVSGAVMGALFIVLLSNGMDLIRVQSYAQDVLLGALLVLAVIVDKLRARVRLRQTAAPQAA</sequence>
<keyword evidence="2" id="KW-1003">Cell membrane</keyword>
<organism evidence="6 7">
    <name type="scientific">Sinorhizobium mexicanum</name>
    <dbReference type="NCBI Taxonomy" id="375549"/>
    <lineage>
        <taxon>Bacteria</taxon>
        <taxon>Pseudomonadati</taxon>
        <taxon>Pseudomonadota</taxon>
        <taxon>Alphaproteobacteria</taxon>
        <taxon>Hyphomicrobiales</taxon>
        <taxon>Rhizobiaceae</taxon>
        <taxon>Sinorhizobium/Ensifer group</taxon>
        <taxon>Sinorhizobium</taxon>
    </lineage>
</organism>
<dbReference type="InterPro" id="IPR001851">
    <property type="entry name" value="ABC_transp_permease"/>
</dbReference>
<dbReference type="CDD" id="cd06579">
    <property type="entry name" value="TM_PBP1_transp_AraH_like"/>
    <property type="match status" value="1"/>
</dbReference>
<dbReference type="KEGG" id="emx:FKV68_08585"/>
<dbReference type="GO" id="GO:0005886">
    <property type="term" value="C:plasma membrane"/>
    <property type="evidence" value="ECO:0007669"/>
    <property type="project" value="UniProtKB-SubCell"/>
</dbReference>
<name>A0A859QW20_9HYPH</name>
<proteinExistence type="predicted"/>
<protein>
    <submittedName>
        <fullName evidence="6">ABC transporter permease</fullName>
    </submittedName>
</protein>
<dbReference type="RefSeq" id="WP_180941049.1">
    <property type="nucleotide sequence ID" value="NZ_CP041238.1"/>
</dbReference>
<gene>
    <name evidence="6" type="ORF">FKV68_08585</name>
</gene>
<comment type="subcellular location">
    <subcellularLocation>
        <location evidence="1">Cell membrane</location>
        <topology evidence="1">Multi-pass membrane protein</topology>
    </subcellularLocation>
</comment>
<dbReference type="Proteomes" id="UP000510721">
    <property type="component" value="Chromosome"/>
</dbReference>
<dbReference type="AlphaFoldDB" id="A0A859QW20"/>
<keyword evidence="5" id="KW-0472">Membrane</keyword>
<evidence type="ECO:0000313" key="6">
    <source>
        <dbReference type="EMBL" id="QLL61498.1"/>
    </source>
</evidence>
<accession>A0A859QW20</accession>
<evidence type="ECO:0000256" key="5">
    <source>
        <dbReference type="ARBA" id="ARBA00023136"/>
    </source>
</evidence>
<evidence type="ECO:0000256" key="1">
    <source>
        <dbReference type="ARBA" id="ARBA00004651"/>
    </source>
</evidence>
<evidence type="ECO:0000256" key="4">
    <source>
        <dbReference type="ARBA" id="ARBA00022989"/>
    </source>
</evidence>
<dbReference type="PANTHER" id="PTHR32196">
    <property type="entry name" value="ABC TRANSPORTER PERMEASE PROTEIN YPHD-RELATED-RELATED"/>
    <property type="match status" value="1"/>
</dbReference>
<keyword evidence="3" id="KW-0812">Transmembrane</keyword>
<keyword evidence="7" id="KW-1185">Reference proteome</keyword>
<dbReference type="EMBL" id="CP041238">
    <property type="protein sequence ID" value="QLL61498.1"/>
    <property type="molecule type" value="Genomic_DNA"/>
</dbReference>
<keyword evidence="4" id="KW-1133">Transmembrane helix</keyword>
<dbReference type="GO" id="GO:0022857">
    <property type="term" value="F:transmembrane transporter activity"/>
    <property type="evidence" value="ECO:0007669"/>
    <property type="project" value="InterPro"/>
</dbReference>
<evidence type="ECO:0000313" key="7">
    <source>
        <dbReference type="Proteomes" id="UP000510721"/>
    </source>
</evidence>